<feature type="transmembrane region" description="Helical" evidence="6">
    <location>
        <begin position="100"/>
        <end position="121"/>
    </location>
</feature>
<evidence type="ECO:0000256" key="4">
    <source>
        <dbReference type="ARBA" id="ARBA00022989"/>
    </source>
</evidence>
<evidence type="ECO:0000256" key="5">
    <source>
        <dbReference type="ARBA" id="ARBA00023136"/>
    </source>
</evidence>
<reference evidence="8 9" key="1">
    <citation type="journal article" date="2019" name="Int. J. Syst. Evol. Microbiol.">
        <title>The Global Catalogue of Microorganisms (GCM) 10K type strain sequencing project: providing services to taxonomists for standard genome sequencing and annotation.</title>
        <authorList>
            <consortium name="The Broad Institute Genomics Platform"/>
            <consortium name="The Broad Institute Genome Sequencing Center for Infectious Disease"/>
            <person name="Wu L."/>
            <person name="Ma J."/>
        </authorList>
    </citation>
    <scope>NUCLEOTIDE SEQUENCE [LARGE SCALE GENOMIC DNA]</scope>
    <source>
        <strain evidence="8 9">JCM 16112</strain>
    </source>
</reference>
<dbReference type="PANTHER" id="PTHR12677:SF59">
    <property type="entry name" value="GOLGI APPARATUS MEMBRANE PROTEIN TVP38-RELATED"/>
    <property type="match status" value="1"/>
</dbReference>
<name>A0ABN1N044_9BACT</name>
<dbReference type="Proteomes" id="UP001500469">
    <property type="component" value="Unassembled WGS sequence"/>
</dbReference>
<feature type="transmembrane region" description="Helical" evidence="6">
    <location>
        <begin position="210"/>
        <end position="227"/>
    </location>
</feature>
<dbReference type="Pfam" id="PF09335">
    <property type="entry name" value="VTT_dom"/>
    <property type="match status" value="1"/>
</dbReference>
<evidence type="ECO:0000256" key="3">
    <source>
        <dbReference type="ARBA" id="ARBA00022692"/>
    </source>
</evidence>
<keyword evidence="4 6" id="KW-1133">Transmembrane helix</keyword>
<feature type="transmembrane region" description="Helical" evidence="6">
    <location>
        <begin position="178"/>
        <end position="198"/>
    </location>
</feature>
<organism evidence="8 9">
    <name type="scientific">Algoriphagus jejuensis</name>
    <dbReference type="NCBI Taxonomy" id="419934"/>
    <lineage>
        <taxon>Bacteria</taxon>
        <taxon>Pseudomonadati</taxon>
        <taxon>Bacteroidota</taxon>
        <taxon>Cytophagia</taxon>
        <taxon>Cytophagales</taxon>
        <taxon>Cyclobacteriaceae</taxon>
        <taxon>Algoriphagus</taxon>
    </lineage>
</organism>
<dbReference type="PANTHER" id="PTHR12677">
    <property type="entry name" value="GOLGI APPARATUS MEMBRANE PROTEIN TVP38-RELATED"/>
    <property type="match status" value="1"/>
</dbReference>
<keyword evidence="3 6" id="KW-0812">Transmembrane</keyword>
<dbReference type="InterPro" id="IPR015414">
    <property type="entry name" value="TMEM64"/>
</dbReference>
<evidence type="ECO:0000256" key="1">
    <source>
        <dbReference type="ARBA" id="ARBA00004651"/>
    </source>
</evidence>
<comment type="subcellular location">
    <subcellularLocation>
        <location evidence="1 6">Cell membrane</location>
        <topology evidence="1 6">Multi-pass membrane protein</topology>
    </subcellularLocation>
</comment>
<feature type="transmembrane region" description="Helical" evidence="6">
    <location>
        <begin position="65"/>
        <end position="94"/>
    </location>
</feature>
<proteinExistence type="inferred from homology"/>
<keyword evidence="2 6" id="KW-1003">Cell membrane</keyword>
<evidence type="ECO:0000313" key="9">
    <source>
        <dbReference type="Proteomes" id="UP001500469"/>
    </source>
</evidence>
<feature type="transmembrane region" description="Helical" evidence="6">
    <location>
        <begin position="15"/>
        <end position="34"/>
    </location>
</feature>
<comment type="similarity">
    <text evidence="6">Belongs to the TVP38/TMEM64 family.</text>
</comment>
<keyword evidence="9" id="KW-1185">Reference proteome</keyword>
<evidence type="ECO:0000313" key="8">
    <source>
        <dbReference type="EMBL" id="GAA0879092.1"/>
    </source>
</evidence>
<evidence type="ECO:0000256" key="6">
    <source>
        <dbReference type="RuleBase" id="RU366058"/>
    </source>
</evidence>
<comment type="caution">
    <text evidence="8">The sequence shown here is derived from an EMBL/GenBank/DDBJ whole genome shotgun (WGS) entry which is preliminary data.</text>
</comment>
<dbReference type="EMBL" id="BAAAFI010000009">
    <property type="protein sequence ID" value="GAA0879092.1"/>
    <property type="molecule type" value="Genomic_DNA"/>
</dbReference>
<protein>
    <recommendedName>
        <fullName evidence="6">TVP38/TMEM64 family membrane protein</fullName>
    </recommendedName>
</protein>
<evidence type="ECO:0000256" key="2">
    <source>
        <dbReference type="ARBA" id="ARBA00022475"/>
    </source>
</evidence>
<sequence>MKGLSPDTTPQKSNLPIYLSLLLIAGLVVCYFTIPSVNHFFKDAWSVLTSDDEARIKAWVEGFGWFGPISLVLAMVMQMFLLVIPTTLIMIVAVLAYGPVWGSVISFFAVLTAATVGYFIGRFVGSRFITRLLGEKTEKNVSSFVQDYGFWAVGITRLNPFLSNDAISFVAGMVQMQYWKFILATLLGIAPVVLLLALTGSNTDSLKSGLLWGSLASMVIFGVYIWWDKKKKKAS</sequence>
<dbReference type="InterPro" id="IPR032816">
    <property type="entry name" value="VTT_dom"/>
</dbReference>
<gene>
    <name evidence="8" type="ORF">GCM10009119_20600</name>
</gene>
<keyword evidence="5 6" id="KW-0472">Membrane</keyword>
<accession>A0ABN1N044</accession>
<evidence type="ECO:0000259" key="7">
    <source>
        <dbReference type="Pfam" id="PF09335"/>
    </source>
</evidence>
<feature type="domain" description="VTT" evidence="7">
    <location>
        <begin position="84"/>
        <end position="201"/>
    </location>
</feature>